<evidence type="ECO:0000313" key="1">
    <source>
        <dbReference type="EMBL" id="CAH2035814.1"/>
    </source>
</evidence>
<keyword evidence="2" id="KW-1185">Reference proteome</keyword>
<accession>A0ABN8HQP1</accession>
<sequence>MRAQTDTDIMKVVAKRPSTNFAVLPWQPITIYSGNGRQLAEREQARLISIYTRAPLHTPRVQGRIVRSPNRSQFNGVPGDFMLIIPKGRCEGRLSAPTRELLAIKDSRAASAARFVFQAAAWAEGLGHALPDATPSRAVFASTLSYYSFAGDLAGPGAIAFRWHATVRTTRSENFPRYRVSYFAFVASAHLRRVATSTLR</sequence>
<protein>
    <submittedName>
        <fullName evidence="1">Uncharacterized protein</fullName>
    </submittedName>
</protein>
<feature type="non-terminal residue" evidence="1">
    <location>
        <position position="1"/>
    </location>
</feature>
<name>A0ABN8HQP1_9NEOP</name>
<dbReference type="EMBL" id="OW152813">
    <property type="protein sequence ID" value="CAH2035814.1"/>
    <property type="molecule type" value="Genomic_DNA"/>
</dbReference>
<dbReference type="Proteomes" id="UP000837857">
    <property type="component" value="Chromosome 1"/>
</dbReference>
<reference evidence="1" key="1">
    <citation type="submission" date="2022-03" db="EMBL/GenBank/DDBJ databases">
        <authorList>
            <person name="Martin H S."/>
        </authorList>
    </citation>
    <scope>NUCLEOTIDE SEQUENCE</scope>
</reference>
<evidence type="ECO:0000313" key="2">
    <source>
        <dbReference type="Proteomes" id="UP000837857"/>
    </source>
</evidence>
<proteinExistence type="predicted"/>
<gene>
    <name evidence="1" type="ORF">IPOD504_LOCUS712</name>
</gene>
<organism evidence="1 2">
    <name type="scientific">Iphiclides podalirius</name>
    <name type="common">scarce swallowtail</name>
    <dbReference type="NCBI Taxonomy" id="110791"/>
    <lineage>
        <taxon>Eukaryota</taxon>
        <taxon>Metazoa</taxon>
        <taxon>Ecdysozoa</taxon>
        <taxon>Arthropoda</taxon>
        <taxon>Hexapoda</taxon>
        <taxon>Insecta</taxon>
        <taxon>Pterygota</taxon>
        <taxon>Neoptera</taxon>
        <taxon>Endopterygota</taxon>
        <taxon>Lepidoptera</taxon>
        <taxon>Glossata</taxon>
        <taxon>Ditrysia</taxon>
        <taxon>Papilionoidea</taxon>
        <taxon>Papilionidae</taxon>
        <taxon>Papilioninae</taxon>
        <taxon>Iphiclides</taxon>
    </lineage>
</organism>